<feature type="coiled-coil region" evidence="3">
    <location>
        <begin position="148"/>
        <end position="203"/>
    </location>
</feature>
<gene>
    <name evidence="5" type="ORF">SADUNF_Sadunf16G0077100</name>
</gene>
<evidence type="ECO:0008006" key="7">
    <source>
        <dbReference type="Google" id="ProtNLM"/>
    </source>
</evidence>
<feature type="region of interest" description="Disordered" evidence="4">
    <location>
        <begin position="88"/>
        <end position="148"/>
    </location>
</feature>
<dbReference type="OrthoDB" id="1932291at2759"/>
<evidence type="ECO:0000256" key="4">
    <source>
        <dbReference type="SAM" id="MobiDB-lite"/>
    </source>
</evidence>
<evidence type="ECO:0000256" key="2">
    <source>
        <dbReference type="ARBA" id="ARBA00023054"/>
    </source>
</evidence>
<feature type="coiled-coil region" evidence="3">
    <location>
        <begin position="317"/>
        <end position="427"/>
    </location>
</feature>
<accession>A0A835JAF1</accession>
<evidence type="ECO:0000256" key="1">
    <source>
        <dbReference type="ARBA" id="ARBA00009778"/>
    </source>
</evidence>
<feature type="coiled-coil region" evidence="3">
    <location>
        <begin position="457"/>
        <end position="630"/>
    </location>
</feature>
<comment type="caution">
    <text evidence="5">The sequence shown here is derived from an EMBL/GenBank/DDBJ whole genome shotgun (WGS) entry which is preliminary data.</text>
</comment>
<feature type="compositionally biased region" description="Basic and acidic residues" evidence="4">
    <location>
        <begin position="121"/>
        <end position="148"/>
    </location>
</feature>
<dbReference type="EMBL" id="JADGMS010000016">
    <property type="protein sequence ID" value="KAF9665004.1"/>
    <property type="molecule type" value="Genomic_DNA"/>
</dbReference>
<reference evidence="5 6" key="1">
    <citation type="submission" date="2020-10" db="EMBL/GenBank/DDBJ databases">
        <title>Plant Genome Project.</title>
        <authorList>
            <person name="Zhang R.-G."/>
        </authorList>
    </citation>
    <scope>NUCLEOTIDE SEQUENCE [LARGE SCALE GENOMIC DNA]</scope>
    <source>
        <strain evidence="5">FAFU-HL-1</strain>
        <tissue evidence="5">Leaf</tissue>
    </source>
</reference>
<keyword evidence="6" id="KW-1185">Reference proteome</keyword>
<evidence type="ECO:0000313" key="6">
    <source>
        <dbReference type="Proteomes" id="UP000657918"/>
    </source>
</evidence>
<evidence type="ECO:0000313" key="5">
    <source>
        <dbReference type="EMBL" id="KAF9665004.1"/>
    </source>
</evidence>
<sequence length="697" mass="78807">MLQDLRNFPFSNFPLATQFVDSLLNFFPSQIFPLKNCKCCGPGGISRSTCSEEYRRHNADTKSKACHFCTVFLIYFQKNAFIKTCSLEVPPKKSPATPRTRKLKTPGSENNSASPNPASRTPKDRSPKVTERRSPQSPATEKKRPSRISELETQLAQLQEDLKKAKDQLNTSESWKRRAQMEAEDTKKQLLTMSEKYEESQQQLVELSSSEDVRVQELRKISHDRDKAWQSELEAMQKQHSIDSAALASSMNEMQRLKNQLEMVVESEASQTKHAESAYAELQGLRLELTETLSLVEKMKTELSDTRESEAQALELVSKTQKQLEKANATAEMLRADDIKTLEVYRSLSLELEQSRAQVKSLEELVSKLQADPANICEKTVMNPTGDVEVLQESVEKEETKQLKAEMDLLKQEVGQLKSALEASETRYQEEYIQSTLQIRSAYEQVERIKLESGHREAELEAELKKSKNNIEELRANLMDKETELQGISEENEGLTLKIGKNQPSERESELAMELKKLEHDLAELKASLLEKEAQLLSLAAENETLWTEMKKREMEKSKANDEAVALAETARAAEREALMKLGCLTEEADKSSRRAARVTEQLDAAQAANTEMEAELRRLKVQSDQWRKAAEAAAAMLSTGKNGKFVERTGSLDNNYNPIPGNMGSPFSEDMDDDSPKKKNGNMLKKIGVLWKKGQK</sequence>
<protein>
    <recommendedName>
        <fullName evidence="7">ROP interactive partner 5</fullName>
    </recommendedName>
</protein>
<dbReference type="Proteomes" id="UP000657918">
    <property type="component" value="Chromosome 16"/>
</dbReference>
<dbReference type="AlphaFoldDB" id="A0A835JAF1"/>
<organism evidence="5 6">
    <name type="scientific">Salix dunnii</name>
    <dbReference type="NCBI Taxonomy" id="1413687"/>
    <lineage>
        <taxon>Eukaryota</taxon>
        <taxon>Viridiplantae</taxon>
        <taxon>Streptophyta</taxon>
        <taxon>Embryophyta</taxon>
        <taxon>Tracheophyta</taxon>
        <taxon>Spermatophyta</taxon>
        <taxon>Magnoliopsida</taxon>
        <taxon>eudicotyledons</taxon>
        <taxon>Gunneridae</taxon>
        <taxon>Pentapetalae</taxon>
        <taxon>rosids</taxon>
        <taxon>fabids</taxon>
        <taxon>Malpighiales</taxon>
        <taxon>Salicaceae</taxon>
        <taxon>Saliceae</taxon>
        <taxon>Salix</taxon>
    </lineage>
</organism>
<dbReference type="PANTHER" id="PTHR34224:SF4">
    <property type="entry name" value="INTERACTOR OF CONSTITUTIVE ACTIVE ROPS 2, CHLOROPLASTIC"/>
    <property type="match status" value="1"/>
</dbReference>
<proteinExistence type="inferred from homology"/>
<evidence type="ECO:0000256" key="3">
    <source>
        <dbReference type="SAM" id="Coils"/>
    </source>
</evidence>
<dbReference type="InterPro" id="IPR029688">
    <property type="entry name" value="ICR"/>
</dbReference>
<keyword evidence="2 3" id="KW-0175">Coiled coil</keyword>
<name>A0A835JAF1_9ROSI</name>
<dbReference type="PANTHER" id="PTHR34224">
    <property type="entry name" value="INTERACTOR OF CONSTITUTIVE ACTIVE ROPS 2, CHLOROPLASTIC-RELATED"/>
    <property type="match status" value="1"/>
</dbReference>
<feature type="region of interest" description="Disordered" evidence="4">
    <location>
        <begin position="646"/>
        <end position="688"/>
    </location>
</feature>
<feature type="compositionally biased region" description="Low complexity" evidence="4">
    <location>
        <begin position="110"/>
        <end position="119"/>
    </location>
</feature>
<comment type="similarity">
    <text evidence="1">Belongs to the ICR family.</text>
</comment>